<organism evidence="13 14">
    <name type="scientific">Rhynocoris fuscipes</name>
    <dbReference type="NCBI Taxonomy" id="488301"/>
    <lineage>
        <taxon>Eukaryota</taxon>
        <taxon>Metazoa</taxon>
        <taxon>Ecdysozoa</taxon>
        <taxon>Arthropoda</taxon>
        <taxon>Hexapoda</taxon>
        <taxon>Insecta</taxon>
        <taxon>Pterygota</taxon>
        <taxon>Neoptera</taxon>
        <taxon>Paraneoptera</taxon>
        <taxon>Hemiptera</taxon>
        <taxon>Heteroptera</taxon>
        <taxon>Panheteroptera</taxon>
        <taxon>Cimicomorpha</taxon>
        <taxon>Reduviidae</taxon>
        <taxon>Harpactorinae</taxon>
        <taxon>Harpactorini</taxon>
        <taxon>Rhynocoris</taxon>
    </lineage>
</organism>
<evidence type="ECO:0000313" key="13">
    <source>
        <dbReference type="EMBL" id="KAK9511257.1"/>
    </source>
</evidence>
<dbReference type="GO" id="GO:0032259">
    <property type="term" value="P:methylation"/>
    <property type="evidence" value="ECO:0007669"/>
    <property type="project" value="UniProtKB-KW"/>
</dbReference>
<evidence type="ECO:0000256" key="5">
    <source>
        <dbReference type="ARBA" id="ARBA00039112"/>
    </source>
</evidence>
<protein>
    <recommendedName>
        <fullName evidence="6">Alpha N-terminal protein methyltransferase 1</fullName>
        <ecNumber evidence="5">2.1.1.244</ecNumber>
    </recommendedName>
    <alternativeName>
        <fullName evidence="7">X-Pro-Lys N-terminal protein methyltransferase 1</fullName>
    </alternativeName>
</protein>
<dbReference type="EC" id="2.1.1.244" evidence="5"/>
<feature type="compositionally biased region" description="Acidic residues" evidence="12">
    <location>
        <begin position="18"/>
        <end position="29"/>
    </location>
</feature>
<evidence type="ECO:0000256" key="10">
    <source>
        <dbReference type="ARBA" id="ARBA00048167"/>
    </source>
</evidence>
<dbReference type="Gene3D" id="3.40.50.150">
    <property type="entry name" value="Vaccinia Virus protein VP39"/>
    <property type="match status" value="1"/>
</dbReference>
<evidence type="ECO:0000256" key="9">
    <source>
        <dbReference type="ARBA" id="ARBA00047885"/>
    </source>
</evidence>
<evidence type="ECO:0000256" key="2">
    <source>
        <dbReference type="ARBA" id="ARBA00022603"/>
    </source>
</evidence>
<reference evidence="13 14" key="1">
    <citation type="submission" date="2022-12" db="EMBL/GenBank/DDBJ databases">
        <title>Chromosome-level genome assembly of true bugs.</title>
        <authorList>
            <person name="Ma L."/>
            <person name="Li H."/>
        </authorList>
    </citation>
    <scope>NUCLEOTIDE SEQUENCE [LARGE SCALE GENOMIC DNA]</scope>
    <source>
        <strain evidence="13">Lab_2022b</strain>
    </source>
</reference>
<feature type="binding site" evidence="11">
    <location>
        <begin position="138"/>
        <end position="139"/>
    </location>
    <ligand>
        <name>S-adenosyl-L-methionine</name>
        <dbReference type="ChEBI" id="CHEBI:59789"/>
    </ligand>
</feature>
<dbReference type="AlphaFoldDB" id="A0AAW1DQJ0"/>
<keyword evidence="14" id="KW-1185">Reference proteome</keyword>
<keyword evidence="4 11" id="KW-0949">S-adenosyl-L-methionine</keyword>
<feature type="binding site" evidence="11">
    <location>
        <position position="89"/>
    </location>
    <ligand>
        <name>S-adenosyl-L-methionine</name>
        <dbReference type="ChEBI" id="CHEBI:59789"/>
    </ligand>
</feature>
<evidence type="ECO:0000256" key="11">
    <source>
        <dbReference type="PIRSR" id="PIRSR016958-1"/>
    </source>
</evidence>
<keyword evidence="2" id="KW-0489">Methyltransferase</keyword>
<evidence type="ECO:0000256" key="3">
    <source>
        <dbReference type="ARBA" id="ARBA00022679"/>
    </source>
</evidence>
<evidence type="ECO:0000256" key="8">
    <source>
        <dbReference type="ARBA" id="ARBA00047306"/>
    </source>
</evidence>
<comment type="caution">
    <text evidence="13">The sequence shown here is derived from an EMBL/GenBank/DDBJ whole genome shotgun (WGS) entry which is preliminary data.</text>
</comment>
<evidence type="ECO:0000313" key="14">
    <source>
        <dbReference type="Proteomes" id="UP001461498"/>
    </source>
</evidence>
<keyword evidence="3" id="KW-0808">Transferase</keyword>
<dbReference type="PIRSF" id="PIRSF016958">
    <property type="entry name" value="DUF858_MeTrfase_lik"/>
    <property type="match status" value="1"/>
</dbReference>
<proteinExistence type="inferred from homology"/>
<accession>A0AAW1DQJ0</accession>
<evidence type="ECO:0000256" key="6">
    <source>
        <dbReference type="ARBA" id="ARBA00039449"/>
    </source>
</evidence>
<comment type="catalytic activity">
    <reaction evidence="10">
        <text>N-terminal L-alanyl-L-prolyl-L-lysyl-[protein] + 3 S-adenosyl-L-methionine = N-terminal N,N,N-trimethyl-L-alanyl-L-prolyl-L-lysyl-[protein] + 3 S-adenosyl-L-homocysteine + 3 H(+)</text>
        <dbReference type="Rhea" id="RHEA:54712"/>
        <dbReference type="Rhea" id="RHEA-COMP:13785"/>
        <dbReference type="Rhea" id="RHEA-COMP:13971"/>
        <dbReference type="ChEBI" id="CHEBI:15378"/>
        <dbReference type="ChEBI" id="CHEBI:57856"/>
        <dbReference type="ChEBI" id="CHEBI:59789"/>
        <dbReference type="ChEBI" id="CHEBI:138057"/>
        <dbReference type="ChEBI" id="CHEBI:138315"/>
        <dbReference type="EC" id="2.1.1.244"/>
    </reaction>
</comment>
<dbReference type="EMBL" id="JAPXFL010000002">
    <property type="protein sequence ID" value="KAK9511257.1"/>
    <property type="molecule type" value="Genomic_DNA"/>
</dbReference>
<dbReference type="InterPro" id="IPR008576">
    <property type="entry name" value="MeTrfase_NTM1"/>
</dbReference>
<comment type="similarity">
    <text evidence="1">Belongs to the methyltransferase superfamily. NTM1 family.</text>
</comment>
<name>A0AAW1DQJ0_9HEMI</name>
<dbReference type="PANTHER" id="PTHR12753">
    <property type="entry name" value="AD-003 - RELATED"/>
    <property type="match status" value="1"/>
</dbReference>
<feature type="compositionally biased region" description="Polar residues" evidence="12">
    <location>
        <begin position="1"/>
        <end position="16"/>
    </location>
</feature>
<evidence type="ECO:0000256" key="1">
    <source>
        <dbReference type="ARBA" id="ARBA00009059"/>
    </source>
</evidence>
<dbReference type="FunFam" id="3.40.50.150:FF:000025">
    <property type="entry name" value="N-terminal Xaa-Pro-Lys N-methyltransferase 1"/>
    <property type="match status" value="1"/>
</dbReference>
<evidence type="ECO:0000256" key="12">
    <source>
        <dbReference type="SAM" id="MobiDB-lite"/>
    </source>
</evidence>
<dbReference type="SUPFAM" id="SSF53335">
    <property type="entry name" value="S-adenosyl-L-methionine-dependent methyltransferases"/>
    <property type="match status" value="1"/>
</dbReference>
<dbReference type="GO" id="GO:0071885">
    <property type="term" value="F:N-terminal protein N-methyltransferase activity"/>
    <property type="evidence" value="ECO:0007669"/>
    <property type="project" value="UniProtKB-EC"/>
</dbReference>
<dbReference type="InterPro" id="IPR029063">
    <property type="entry name" value="SAM-dependent_MTases_sf"/>
</dbReference>
<evidence type="ECO:0000256" key="4">
    <source>
        <dbReference type="ARBA" id="ARBA00022691"/>
    </source>
</evidence>
<dbReference type="GO" id="GO:0005737">
    <property type="term" value="C:cytoplasm"/>
    <property type="evidence" value="ECO:0007669"/>
    <property type="project" value="TreeGrafter"/>
</dbReference>
<dbReference type="CDD" id="cd02440">
    <property type="entry name" value="AdoMet_MTases"/>
    <property type="match status" value="1"/>
</dbReference>
<comment type="catalytic activity">
    <reaction evidence="9">
        <text>N-terminal L-prolyl-L-prolyl-L-lysyl-[protein] + 2 S-adenosyl-L-methionine = N-terminal N,N-dimethyl-L-prolyl-L-prolyl-L-lysyl-[protein] + 2 S-adenosyl-L-homocysteine + 2 H(+)</text>
        <dbReference type="Rhea" id="RHEA:54736"/>
        <dbReference type="Rhea" id="RHEA-COMP:13787"/>
        <dbReference type="Rhea" id="RHEA-COMP:13974"/>
        <dbReference type="ChEBI" id="CHEBI:15378"/>
        <dbReference type="ChEBI" id="CHEBI:57856"/>
        <dbReference type="ChEBI" id="CHEBI:59789"/>
        <dbReference type="ChEBI" id="CHEBI:138059"/>
        <dbReference type="ChEBI" id="CHEBI:138318"/>
        <dbReference type="EC" id="2.1.1.244"/>
    </reaction>
</comment>
<comment type="catalytic activity">
    <reaction evidence="8">
        <text>N-terminal L-seryl-L-prolyl-L-lysyl-[protein] + 3 S-adenosyl-L-methionine = N-terminal N,N,N-trimethyl-L-seryl-L-prolyl-L-lysyl-[protein] + 3 S-adenosyl-L-homocysteine + 3 H(+)</text>
        <dbReference type="Rhea" id="RHEA:54724"/>
        <dbReference type="Rhea" id="RHEA-COMP:13789"/>
        <dbReference type="Rhea" id="RHEA-COMP:13973"/>
        <dbReference type="ChEBI" id="CHEBI:15378"/>
        <dbReference type="ChEBI" id="CHEBI:57856"/>
        <dbReference type="ChEBI" id="CHEBI:59789"/>
        <dbReference type="ChEBI" id="CHEBI:138061"/>
        <dbReference type="ChEBI" id="CHEBI:138317"/>
        <dbReference type="EC" id="2.1.1.244"/>
    </reaction>
</comment>
<dbReference type="Pfam" id="PF05891">
    <property type="entry name" value="Methyltransf_PK"/>
    <property type="match status" value="1"/>
</dbReference>
<feature type="binding site" evidence="11">
    <location>
        <position position="153"/>
    </location>
    <ligand>
        <name>S-adenosyl-L-methionine</name>
        <dbReference type="ChEBI" id="CHEBI:59789"/>
    </ligand>
</feature>
<dbReference type="Proteomes" id="UP001461498">
    <property type="component" value="Unassembled WGS sequence"/>
</dbReference>
<gene>
    <name evidence="13" type="ORF">O3M35_005847</name>
</gene>
<dbReference type="PANTHER" id="PTHR12753:SF0">
    <property type="entry name" value="ALPHA N-TERMINAL PROTEIN METHYLTRANSFERASE 1"/>
    <property type="match status" value="1"/>
</dbReference>
<evidence type="ECO:0000256" key="7">
    <source>
        <dbReference type="ARBA" id="ARBA00043129"/>
    </source>
</evidence>
<feature type="binding site" evidence="11">
    <location>
        <position position="94"/>
    </location>
    <ligand>
        <name>S-adenosyl-L-methionine</name>
        <dbReference type="ChEBI" id="CHEBI:59789"/>
    </ligand>
</feature>
<feature type="region of interest" description="Disordered" evidence="12">
    <location>
        <begin position="1"/>
        <end position="30"/>
    </location>
</feature>
<sequence>MSSVVSEDVNVISSNAETSEEDKESDDSNEEHFYENAKHYWAKIPATVDGMLGGYGFISQCDLESSARFLQSLLEAKDGPGGMRALDCGAGIGRITKHLLMKYFKVVDLVEQNKDFIEKVNEFIGPSKKLGKLYCTGLQSFVPEEKYDVIWCQWVLGHLTDEDLIKFLKLCQCALSVNGLIVIKENVTSSGEREKDHVDSSITRPFHALLDIFKSSDLRIIKMEQQTKFPKGLYPVKMFALKPNSQ</sequence>